<feature type="domain" description="ArsA HSP20-like" evidence="2">
    <location>
        <begin position="49"/>
        <end position="113"/>
    </location>
</feature>
<accession>A0A4R7I545</accession>
<dbReference type="InterPro" id="IPR040612">
    <property type="entry name" value="ArsA_HSP20-like"/>
</dbReference>
<evidence type="ECO:0000256" key="1">
    <source>
        <dbReference type="SAM" id="MobiDB-lite"/>
    </source>
</evidence>
<dbReference type="InterPro" id="IPR008978">
    <property type="entry name" value="HSP20-like_chaperone"/>
</dbReference>
<dbReference type="RefSeq" id="WP_133870050.1">
    <property type="nucleotide sequence ID" value="NZ_SOAU01000001.1"/>
</dbReference>
<dbReference type="EMBL" id="SOAU01000001">
    <property type="protein sequence ID" value="TDT17783.1"/>
    <property type="molecule type" value="Genomic_DNA"/>
</dbReference>
<sequence length="156" mass="16632">MIVRHRTSPAAFAAPAFDTSVNRAFDQLTSSFFDNRRPSGPVVDGSWTDDEYVLTVDLPGVPASAVSVDVTGTTLTIAVATDELSWKRSLRLGGRLDPDKVGARHVDGRLTVTVGAYDTPAPRSIEISTEMPAIETSDTEAIEASSSDETDSTDES</sequence>
<dbReference type="Pfam" id="PF17886">
    <property type="entry name" value="ArsA_HSP20"/>
    <property type="match status" value="1"/>
</dbReference>
<comment type="caution">
    <text evidence="3">The sequence shown here is derived from an EMBL/GenBank/DDBJ whole genome shotgun (WGS) entry which is preliminary data.</text>
</comment>
<protein>
    <submittedName>
        <fullName evidence="3">HSP20 family molecular chaperone IbpA</fullName>
    </submittedName>
</protein>
<dbReference type="OrthoDB" id="5242916at2"/>
<dbReference type="Proteomes" id="UP000294558">
    <property type="component" value="Unassembled WGS sequence"/>
</dbReference>
<dbReference type="SUPFAM" id="SSF49764">
    <property type="entry name" value="HSP20-like chaperones"/>
    <property type="match status" value="1"/>
</dbReference>
<reference evidence="3 4" key="1">
    <citation type="submission" date="2019-03" db="EMBL/GenBank/DDBJ databases">
        <title>Sequencing the genomes of 1000 actinobacteria strains.</title>
        <authorList>
            <person name="Klenk H.-P."/>
        </authorList>
    </citation>
    <scope>NUCLEOTIDE SEQUENCE [LARGE SCALE GENOMIC DNA]</scope>
    <source>
        <strain evidence="3 4">DSM 18936</strain>
    </source>
</reference>
<dbReference type="AlphaFoldDB" id="A0A4R7I545"/>
<feature type="compositionally biased region" description="Acidic residues" evidence="1">
    <location>
        <begin position="137"/>
        <end position="156"/>
    </location>
</feature>
<dbReference type="CDD" id="cd00298">
    <property type="entry name" value="ACD_sHsps_p23-like"/>
    <property type="match status" value="1"/>
</dbReference>
<gene>
    <name evidence="3" type="ORF">BDK89_3396</name>
</gene>
<evidence type="ECO:0000259" key="2">
    <source>
        <dbReference type="Pfam" id="PF17886"/>
    </source>
</evidence>
<evidence type="ECO:0000313" key="4">
    <source>
        <dbReference type="Proteomes" id="UP000294558"/>
    </source>
</evidence>
<proteinExistence type="predicted"/>
<feature type="region of interest" description="Disordered" evidence="1">
    <location>
        <begin position="127"/>
        <end position="156"/>
    </location>
</feature>
<organism evidence="3 4">
    <name type="scientific">Ilumatobacter fluminis</name>
    <dbReference type="NCBI Taxonomy" id="467091"/>
    <lineage>
        <taxon>Bacteria</taxon>
        <taxon>Bacillati</taxon>
        <taxon>Actinomycetota</taxon>
        <taxon>Acidimicrobiia</taxon>
        <taxon>Acidimicrobiales</taxon>
        <taxon>Ilumatobacteraceae</taxon>
        <taxon>Ilumatobacter</taxon>
    </lineage>
</organism>
<name>A0A4R7I545_9ACTN</name>
<dbReference type="Gene3D" id="2.60.40.790">
    <property type="match status" value="1"/>
</dbReference>
<keyword evidence="4" id="KW-1185">Reference proteome</keyword>
<evidence type="ECO:0000313" key="3">
    <source>
        <dbReference type="EMBL" id="TDT17783.1"/>
    </source>
</evidence>